<feature type="compositionally biased region" description="Polar residues" evidence="10">
    <location>
        <begin position="129"/>
        <end position="150"/>
    </location>
</feature>
<dbReference type="SMART" id="SM00355">
    <property type="entry name" value="ZnF_C2H2"/>
    <property type="match status" value="2"/>
</dbReference>
<comment type="function">
    <text evidence="8">Putative transcription factor required for axon growth and guidance in the central and peripheral nervous systems. Repels CNS axons away from the midline by promoting the expression of the midline repellent sli and its receptor robo.</text>
</comment>
<dbReference type="InterPro" id="IPR051095">
    <property type="entry name" value="Dros_DevTransReg"/>
</dbReference>
<keyword evidence="9" id="KW-0479">Metal-binding</keyword>
<feature type="compositionally biased region" description="Basic and acidic residues" evidence="10">
    <location>
        <begin position="246"/>
        <end position="260"/>
    </location>
</feature>
<keyword evidence="4" id="KW-0524">Neurogenesis</keyword>
<evidence type="ECO:0000256" key="3">
    <source>
        <dbReference type="ARBA" id="ARBA00022782"/>
    </source>
</evidence>
<dbReference type="GO" id="GO:0008406">
    <property type="term" value="P:gonad development"/>
    <property type="evidence" value="ECO:0007669"/>
    <property type="project" value="UniProtKB-ARBA"/>
</dbReference>
<keyword evidence="2" id="KW-0217">Developmental protein</keyword>
<protein>
    <submittedName>
        <fullName evidence="13">Putative maternal protein required for meiosis</fullName>
    </submittedName>
</protein>
<feature type="compositionally biased region" description="Basic and acidic residues" evidence="10">
    <location>
        <begin position="288"/>
        <end position="305"/>
    </location>
</feature>
<feature type="domain" description="BTB" evidence="11">
    <location>
        <begin position="32"/>
        <end position="97"/>
    </location>
</feature>
<evidence type="ECO:0000259" key="11">
    <source>
        <dbReference type="PROSITE" id="PS50097"/>
    </source>
</evidence>
<dbReference type="PROSITE" id="PS50157">
    <property type="entry name" value="ZINC_FINGER_C2H2_2"/>
    <property type="match status" value="2"/>
</dbReference>
<organism evidence="13">
    <name type="scientific">Nyssomyia neivai</name>
    <dbReference type="NCBI Taxonomy" id="330878"/>
    <lineage>
        <taxon>Eukaryota</taxon>
        <taxon>Metazoa</taxon>
        <taxon>Ecdysozoa</taxon>
        <taxon>Arthropoda</taxon>
        <taxon>Hexapoda</taxon>
        <taxon>Insecta</taxon>
        <taxon>Pterygota</taxon>
        <taxon>Neoptera</taxon>
        <taxon>Endopterygota</taxon>
        <taxon>Diptera</taxon>
        <taxon>Nematocera</taxon>
        <taxon>Psychodoidea</taxon>
        <taxon>Psychodidae</taxon>
        <taxon>Nyssomyia</taxon>
    </lineage>
</organism>
<dbReference type="FunFam" id="3.30.710.10:FF:000091">
    <property type="entry name" value="Lola, isoform F"/>
    <property type="match status" value="1"/>
</dbReference>
<feature type="compositionally biased region" description="Polar residues" evidence="10">
    <location>
        <begin position="277"/>
        <end position="287"/>
    </location>
</feature>
<feature type="region of interest" description="Disordered" evidence="10">
    <location>
        <begin position="596"/>
        <end position="623"/>
    </location>
</feature>
<dbReference type="SUPFAM" id="SSF54695">
    <property type="entry name" value="POZ domain"/>
    <property type="match status" value="1"/>
</dbReference>
<dbReference type="InterPro" id="IPR036236">
    <property type="entry name" value="Znf_C2H2_sf"/>
</dbReference>
<reference evidence="13" key="1">
    <citation type="submission" date="2016-12" db="EMBL/GenBank/DDBJ databases">
        <title>An insight into the sialome and mialome of the sand fly, Nyssomyia neivai.</title>
        <authorList>
            <person name="Sebastian V."/>
            <person name="Goulart T.M."/>
            <person name="Oliveira W."/>
            <person name="Calvo E."/>
            <person name="Oliveira L.F."/>
            <person name="Pinto M.C."/>
            <person name="Rosselino A.M."/>
            <person name="Ribeiro J.M."/>
        </authorList>
    </citation>
    <scope>NUCLEOTIDE SEQUENCE</scope>
</reference>
<dbReference type="Pfam" id="PF00651">
    <property type="entry name" value="BTB"/>
    <property type="match status" value="1"/>
</dbReference>
<sequence length="722" mass="79326">MDDDQQFCLRWNNHQSTLISVIDTLLENGVLVDCTLAAEGKFLKAHKVVLSACSPYFAALLSQQYDKHPIFILKDVKFQELRAMMDYMYRGEVNISQDQLAALLKAAESLQIKGLSDSRGSGGSGGSSQKADTSTKIHASVPASKQTSAGLTIEQKRPRIEKVHPATVDTEPDVSDSREGSTSPNSRKRKKVRRRSIETNNIGDNHDQHSNSSSHSMPHAALSTHSTSMPTITSATSSASVLNVTKKTDHQSHDSKGDNERDIDDNGDVRADIGESHPSQVSRSKQSAHGETESTAKDKMEHSAHSDMLLEPKNEYDESNEGNVEDLTLDDEELLEDLEQAGPSHGGGEGSSQGYAQWQIERSQDEVFMAGQEGSGQHRDAQDVKREITFGDVLSGCLLENENIVVTQKNDKFVLLEINTPSTEKRKDADDVKRAVITDISDAKRALQEQAQKVTTKPTAVTTSVVTAAAAPPKVATKNHPRIKYSMKQPITGHKSINKFELLNFSLSRKYGKSFGESVALLSAGASAAPATNSTTATGGASTLSVIETEIAKVPASIIIAPNSNKSSNINEDLQSSIMGDLSNYEIDDIELPDGTQIGFSDSTDSIERGQTRADSNYESRSADDTKFEFIEGRPLQNYEFSQSDSNDDGGRQYICRHCGKKYRWKSTLRRHENVECGGKEPMHQCPHCAYKAKQRGNLGVHIRKHHSEMPQLETRRKHRSM</sequence>
<proteinExistence type="predicted"/>
<dbReference type="InterPro" id="IPR013087">
    <property type="entry name" value="Znf_C2H2_type"/>
</dbReference>
<keyword evidence="5" id="KW-0805">Transcription regulation</keyword>
<feature type="compositionally biased region" description="Polar residues" evidence="10">
    <location>
        <begin position="223"/>
        <end position="245"/>
    </location>
</feature>
<keyword evidence="7" id="KW-0539">Nucleus</keyword>
<evidence type="ECO:0000256" key="4">
    <source>
        <dbReference type="ARBA" id="ARBA00022902"/>
    </source>
</evidence>
<dbReference type="GO" id="GO:0016199">
    <property type="term" value="P:axon midline choice point recognition"/>
    <property type="evidence" value="ECO:0007669"/>
    <property type="project" value="UniProtKB-ARBA"/>
</dbReference>
<dbReference type="InterPro" id="IPR011333">
    <property type="entry name" value="SKP1/BTB/POZ_sf"/>
</dbReference>
<evidence type="ECO:0000256" key="10">
    <source>
        <dbReference type="SAM" id="MobiDB-lite"/>
    </source>
</evidence>
<dbReference type="EMBL" id="GFDF01009831">
    <property type="protein sequence ID" value="JAV04253.1"/>
    <property type="molecule type" value="Transcribed_RNA"/>
</dbReference>
<dbReference type="GO" id="GO:0035167">
    <property type="term" value="P:larval lymph gland hemopoiesis"/>
    <property type="evidence" value="ECO:0007669"/>
    <property type="project" value="UniProtKB-ARBA"/>
</dbReference>
<dbReference type="GO" id="GO:0007464">
    <property type="term" value="P:R3/R4 cell fate commitment"/>
    <property type="evidence" value="ECO:0007669"/>
    <property type="project" value="UniProtKB-ARBA"/>
</dbReference>
<feature type="compositionally biased region" description="Basic and acidic residues" evidence="10">
    <location>
        <begin position="606"/>
        <end position="623"/>
    </location>
</feature>
<dbReference type="SMART" id="SM00225">
    <property type="entry name" value="BTB"/>
    <property type="match status" value="1"/>
</dbReference>
<dbReference type="AlphaFoldDB" id="A0A1L8DCR0"/>
<dbReference type="GO" id="GO:0045476">
    <property type="term" value="P:nurse cell apoptotic process"/>
    <property type="evidence" value="ECO:0007669"/>
    <property type="project" value="UniProtKB-ARBA"/>
</dbReference>
<dbReference type="Gene3D" id="3.30.710.10">
    <property type="entry name" value="Potassium Channel Kv1.1, Chain A"/>
    <property type="match status" value="1"/>
</dbReference>
<dbReference type="GO" id="GO:0005634">
    <property type="term" value="C:nucleus"/>
    <property type="evidence" value="ECO:0007669"/>
    <property type="project" value="UniProtKB-SubCell"/>
</dbReference>
<evidence type="ECO:0000256" key="2">
    <source>
        <dbReference type="ARBA" id="ARBA00022473"/>
    </source>
</evidence>
<accession>A0A1L8DCR0</accession>
<keyword evidence="9" id="KW-0863">Zinc-finger</keyword>
<dbReference type="GO" id="GO:0006357">
    <property type="term" value="P:regulation of transcription by RNA polymerase II"/>
    <property type="evidence" value="ECO:0007669"/>
    <property type="project" value="TreeGrafter"/>
</dbReference>
<keyword evidence="3" id="KW-0221">Differentiation</keyword>
<evidence type="ECO:0000256" key="9">
    <source>
        <dbReference type="PROSITE-ProRule" id="PRU00042"/>
    </source>
</evidence>
<evidence type="ECO:0000256" key="5">
    <source>
        <dbReference type="ARBA" id="ARBA00023015"/>
    </source>
</evidence>
<dbReference type="PANTHER" id="PTHR23110">
    <property type="entry name" value="BTB DOMAIN TRANSCRIPTION FACTOR"/>
    <property type="match status" value="1"/>
</dbReference>
<keyword evidence="6" id="KW-0804">Transcription</keyword>
<evidence type="ECO:0000259" key="12">
    <source>
        <dbReference type="PROSITE" id="PS50157"/>
    </source>
</evidence>
<dbReference type="GO" id="GO:0007526">
    <property type="term" value="P:larval somatic muscle development"/>
    <property type="evidence" value="ECO:0007669"/>
    <property type="project" value="UniProtKB-ARBA"/>
</dbReference>
<dbReference type="Gene3D" id="3.30.160.60">
    <property type="entry name" value="Classic Zinc Finger"/>
    <property type="match status" value="1"/>
</dbReference>
<evidence type="ECO:0000256" key="7">
    <source>
        <dbReference type="ARBA" id="ARBA00023242"/>
    </source>
</evidence>
<keyword evidence="9" id="KW-0862">Zinc</keyword>
<dbReference type="GO" id="GO:0048813">
    <property type="term" value="P:dendrite morphogenesis"/>
    <property type="evidence" value="ECO:0007669"/>
    <property type="project" value="UniProtKB-ARBA"/>
</dbReference>
<evidence type="ECO:0000313" key="13">
    <source>
        <dbReference type="EMBL" id="JAV04253.1"/>
    </source>
</evidence>
<dbReference type="GO" id="GO:0045467">
    <property type="term" value="P:R7 cell development"/>
    <property type="evidence" value="ECO:0007669"/>
    <property type="project" value="UniProtKB-ARBA"/>
</dbReference>
<evidence type="ECO:0000256" key="1">
    <source>
        <dbReference type="ARBA" id="ARBA00004123"/>
    </source>
</evidence>
<evidence type="ECO:0000256" key="6">
    <source>
        <dbReference type="ARBA" id="ARBA00023163"/>
    </source>
</evidence>
<comment type="subcellular location">
    <subcellularLocation>
        <location evidence="1">Nucleus</location>
    </subcellularLocation>
</comment>
<name>A0A1L8DCR0_9DIPT</name>
<evidence type="ECO:0000256" key="8">
    <source>
        <dbReference type="ARBA" id="ARBA00037382"/>
    </source>
</evidence>
<feature type="domain" description="C2H2-type" evidence="12">
    <location>
        <begin position="684"/>
        <end position="711"/>
    </location>
</feature>
<dbReference type="PANTHER" id="PTHR23110:SF111">
    <property type="entry name" value="LONGITUDINALS LACKING PROTEIN, ISOFORMS F_I_K_T"/>
    <property type="match status" value="1"/>
</dbReference>
<feature type="region of interest" description="Disordered" evidence="10">
    <location>
        <begin position="115"/>
        <end position="305"/>
    </location>
</feature>
<dbReference type="SUPFAM" id="SSF57667">
    <property type="entry name" value="beta-beta-alpha zinc fingers"/>
    <property type="match status" value="1"/>
</dbReference>
<dbReference type="PROSITE" id="PS50097">
    <property type="entry name" value="BTB"/>
    <property type="match status" value="1"/>
</dbReference>
<feature type="compositionally biased region" description="Basic and acidic residues" evidence="10">
    <location>
        <begin position="154"/>
        <end position="164"/>
    </location>
</feature>
<dbReference type="GO" id="GO:0008270">
    <property type="term" value="F:zinc ion binding"/>
    <property type="evidence" value="ECO:0007669"/>
    <property type="project" value="UniProtKB-KW"/>
</dbReference>
<dbReference type="InterPro" id="IPR000210">
    <property type="entry name" value="BTB/POZ_dom"/>
</dbReference>
<feature type="domain" description="C2H2-type" evidence="12">
    <location>
        <begin position="654"/>
        <end position="681"/>
    </location>
</feature>
<dbReference type="CDD" id="cd18315">
    <property type="entry name" value="BTB_POZ_BAB-like"/>
    <property type="match status" value="1"/>
</dbReference>